<keyword evidence="2" id="KW-1185">Reference proteome</keyword>
<dbReference type="EMBL" id="SRLO01000905">
    <property type="protein sequence ID" value="TNN44381.1"/>
    <property type="molecule type" value="Genomic_DNA"/>
</dbReference>
<name>A0A4Z2FTP1_9TELE</name>
<evidence type="ECO:0000313" key="1">
    <source>
        <dbReference type="EMBL" id="TNN44381.1"/>
    </source>
</evidence>
<comment type="caution">
    <text evidence="1">The sequence shown here is derived from an EMBL/GenBank/DDBJ whole genome shotgun (WGS) entry which is preliminary data.</text>
</comment>
<reference evidence="1 2" key="1">
    <citation type="submission" date="2019-03" db="EMBL/GenBank/DDBJ databases">
        <title>First draft genome of Liparis tanakae, snailfish: a comprehensive survey of snailfish specific genes.</title>
        <authorList>
            <person name="Kim W."/>
            <person name="Song I."/>
            <person name="Jeong J.-H."/>
            <person name="Kim D."/>
            <person name="Kim S."/>
            <person name="Ryu S."/>
            <person name="Song J.Y."/>
            <person name="Lee S.K."/>
        </authorList>
    </citation>
    <scope>NUCLEOTIDE SEQUENCE [LARGE SCALE GENOMIC DNA]</scope>
    <source>
        <tissue evidence="1">Muscle</tissue>
    </source>
</reference>
<gene>
    <name evidence="1" type="ORF">EYF80_045408</name>
</gene>
<organism evidence="1 2">
    <name type="scientific">Liparis tanakae</name>
    <name type="common">Tanaka's snailfish</name>
    <dbReference type="NCBI Taxonomy" id="230148"/>
    <lineage>
        <taxon>Eukaryota</taxon>
        <taxon>Metazoa</taxon>
        <taxon>Chordata</taxon>
        <taxon>Craniata</taxon>
        <taxon>Vertebrata</taxon>
        <taxon>Euteleostomi</taxon>
        <taxon>Actinopterygii</taxon>
        <taxon>Neopterygii</taxon>
        <taxon>Teleostei</taxon>
        <taxon>Neoteleostei</taxon>
        <taxon>Acanthomorphata</taxon>
        <taxon>Eupercaria</taxon>
        <taxon>Perciformes</taxon>
        <taxon>Cottioidei</taxon>
        <taxon>Cottales</taxon>
        <taxon>Liparidae</taxon>
        <taxon>Liparis</taxon>
    </lineage>
</organism>
<accession>A0A4Z2FTP1</accession>
<sequence>MLNERALSEEATNGFLLQIIFHAPAQEKPTLSASVTPDPSASSQDVEWQICDARRTRFLRVAGSASVSGKHLTCSSTALRPRIPPEEHDLTN</sequence>
<proteinExistence type="predicted"/>
<evidence type="ECO:0000313" key="2">
    <source>
        <dbReference type="Proteomes" id="UP000314294"/>
    </source>
</evidence>
<protein>
    <submittedName>
        <fullName evidence="1">Uncharacterized protein</fullName>
    </submittedName>
</protein>
<dbReference type="AlphaFoldDB" id="A0A4Z2FTP1"/>
<dbReference type="Proteomes" id="UP000314294">
    <property type="component" value="Unassembled WGS sequence"/>
</dbReference>